<evidence type="ECO:0000256" key="7">
    <source>
        <dbReference type="ARBA" id="ARBA00023004"/>
    </source>
</evidence>
<keyword evidence="2" id="KW-0812">Transmembrane</keyword>
<dbReference type="Proteomes" id="UP000288716">
    <property type="component" value="Unassembled WGS sequence"/>
</dbReference>
<dbReference type="InterPro" id="IPR050584">
    <property type="entry name" value="Cholesterol_7-desaturase"/>
</dbReference>
<sequence length="119" mass="13528">MFSLFEIWMENYCNCAVDDFRKEYRVKHEKNLPPLYPNGWLPLVESLSVVKSKIINVTFCGSEVIVFRTDKGVVHVLDAYCPHLGANLSSGGSLTKHCDQVCVRCPFHGWQFRATDGIC</sequence>
<evidence type="ECO:0000256" key="4">
    <source>
        <dbReference type="ARBA" id="ARBA00022723"/>
    </source>
</evidence>
<name>A0A443RYV0_9ACAR</name>
<keyword evidence="12" id="KW-1185">Reference proteome</keyword>
<dbReference type="InterPro" id="IPR017941">
    <property type="entry name" value="Rieske_2Fe-2S"/>
</dbReference>
<evidence type="ECO:0000256" key="8">
    <source>
        <dbReference type="ARBA" id="ARBA00023014"/>
    </source>
</evidence>
<keyword evidence="7" id="KW-0408">Iron</keyword>
<dbReference type="SUPFAM" id="SSF50022">
    <property type="entry name" value="ISP domain"/>
    <property type="match status" value="1"/>
</dbReference>
<dbReference type="GO" id="GO:0005737">
    <property type="term" value="C:cytoplasm"/>
    <property type="evidence" value="ECO:0007669"/>
    <property type="project" value="TreeGrafter"/>
</dbReference>
<dbReference type="Pfam" id="PF00355">
    <property type="entry name" value="Rieske"/>
    <property type="match status" value="1"/>
</dbReference>
<reference evidence="11 12" key="1">
    <citation type="journal article" date="2018" name="Gigascience">
        <title>Genomes of trombidid mites reveal novel predicted allergens and laterally-transferred genes associated with secondary metabolism.</title>
        <authorList>
            <person name="Dong X."/>
            <person name="Chaisiri K."/>
            <person name="Xia D."/>
            <person name="Armstrong S.D."/>
            <person name="Fang Y."/>
            <person name="Donnelly M.J."/>
            <person name="Kadowaki T."/>
            <person name="McGarry J.W."/>
            <person name="Darby A.C."/>
            <person name="Makepeace B.L."/>
        </authorList>
    </citation>
    <scope>NUCLEOTIDE SEQUENCE [LARGE SCALE GENOMIC DNA]</scope>
    <source>
        <strain evidence="11">UoL-UT</strain>
    </source>
</reference>
<evidence type="ECO:0000259" key="10">
    <source>
        <dbReference type="PROSITE" id="PS51296"/>
    </source>
</evidence>
<evidence type="ECO:0000256" key="2">
    <source>
        <dbReference type="ARBA" id="ARBA00022692"/>
    </source>
</evidence>
<keyword evidence="3" id="KW-0001">2Fe-2S</keyword>
<comment type="caution">
    <text evidence="11">The sequence shown here is derived from an EMBL/GenBank/DDBJ whole genome shotgun (WGS) entry which is preliminary data.</text>
</comment>
<evidence type="ECO:0000256" key="5">
    <source>
        <dbReference type="ARBA" id="ARBA00022989"/>
    </source>
</evidence>
<keyword evidence="4" id="KW-0479">Metal-binding</keyword>
<dbReference type="GO" id="GO:0016020">
    <property type="term" value="C:membrane"/>
    <property type="evidence" value="ECO:0007669"/>
    <property type="project" value="UniProtKB-SubCell"/>
</dbReference>
<organism evidence="11 12">
    <name type="scientific">Leptotrombidium deliense</name>
    <dbReference type="NCBI Taxonomy" id="299467"/>
    <lineage>
        <taxon>Eukaryota</taxon>
        <taxon>Metazoa</taxon>
        <taxon>Ecdysozoa</taxon>
        <taxon>Arthropoda</taxon>
        <taxon>Chelicerata</taxon>
        <taxon>Arachnida</taxon>
        <taxon>Acari</taxon>
        <taxon>Acariformes</taxon>
        <taxon>Trombidiformes</taxon>
        <taxon>Prostigmata</taxon>
        <taxon>Anystina</taxon>
        <taxon>Parasitengona</taxon>
        <taxon>Trombiculoidea</taxon>
        <taxon>Trombiculidae</taxon>
        <taxon>Leptotrombidium</taxon>
    </lineage>
</organism>
<protein>
    <submittedName>
        <fullName evidence="11">Rieske domain-containing protein-like protein</fullName>
    </submittedName>
</protein>
<comment type="subcellular location">
    <subcellularLocation>
        <location evidence="1">Membrane</location>
    </subcellularLocation>
</comment>
<dbReference type="GO" id="GO:0016491">
    <property type="term" value="F:oxidoreductase activity"/>
    <property type="evidence" value="ECO:0007669"/>
    <property type="project" value="UniProtKB-KW"/>
</dbReference>
<dbReference type="GO" id="GO:0046872">
    <property type="term" value="F:metal ion binding"/>
    <property type="evidence" value="ECO:0007669"/>
    <property type="project" value="UniProtKB-KW"/>
</dbReference>
<feature type="domain" description="Rieske" evidence="10">
    <location>
        <begin position="40"/>
        <end position="119"/>
    </location>
</feature>
<dbReference type="PANTHER" id="PTHR21266:SF32">
    <property type="entry name" value="CHOLESTEROL 7-DESATURASE NVD"/>
    <property type="match status" value="1"/>
</dbReference>
<evidence type="ECO:0000313" key="12">
    <source>
        <dbReference type="Proteomes" id="UP000288716"/>
    </source>
</evidence>
<dbReference type="EMBL" id="NCKV01018553">
    <property type="protein sequence ID" value="RWS20289.1"/>
    <property type="molecule type" value="Genomic_DNA"/>
</dbReference>
<keyword evidence="8" id="KW-0411">Iron-sulfur</keyword>
<accession>A0A443RYV0</accession>
<dbReference type="InterPro" id="IPR036922">
    <property type="entry name" value="Rieske_2Fe-2S_sf"/>
</dbReference>
<dbReference type="STRING" id="299467.A0A443RYV0"/>
<gene>
    <name evidence="11" type="ORF">B4U80_00901</name>
</gene>
<dbReference type="GO" id="GO:0051537">
    <property type="term" value="F:2 iron, 2 sulfur cluster binding"/>
    <property type="evidence" value="ECO:0007669"/>
    <property type="project" value="UniProtKB-KW"/>
</dbReference>
<feature type="non-terminal residue" evidence="11">
    <location>
        <position position="119"/>
    </location>
</feature>
<dbReference type="PROSITE" id="PS51296">
    <property type="entry name" value="RIESKE"/>
    <property type="match status" value="1"/>
</dbReference>
<evidence type="ECO:0000313" key="11">
    <source>
        <dbReference type="EMBL" id="RWS20289.1"/>
    </source>
</evidence>
<dbReference type="AlphaFoldDB" id="A0A443RYV0"/>
<evidence type="ECO:0000256" key="3">
    <source>
        <dbReference type="ARBA" id="ARBA00022714"/>
    </source>
</evidence>
<keyword evidence="6" id="KW-0560">Oxidoreductase</keyword>
<evidence type="ECO:0000256" key="9">
    <source>
        <dbReference type="ARBA" id="ARBA00023136"/>
    </source>
</evidence>
<keyword evidence="5" id="KW-1133">Transmembrane helix</keyword>
<dbReference type="Gene3D" id="2.102.10.10">
    <property type="entry name" value="Rieske [2Fe-2S] iron-sulphur domain"/>
    <property type="match status" value="1"/>
</dbReference>
<evidence type="ECO:0000256" key="6">
    <source>
        <dbReference type="ARBA" id="ARBA00023002"/>
    </source>
</evidence>
<dbReference type="VEuPathDB" id="VectorBase:LDEU011751"/>
<keyword evidence="9" id="KW-0472">Membrane</keyword>
<proteinExistence type="predicted"/>
<dbReference type="PANTHER" id="PTHR21266">
    <property type="entry name" value="IRON-SULFUR DOMAIN CONTAINING PROTEIN"/>
    <property type="match status" value="1"/>
</dbReference>
<dbReference type="OrthoDB" id="6538019at2759"/>
<evidence type="ECO:0000256" key="1">
    <source>
        <dbReference type="ARBA" id="ARBA00004370"/>
    </source>
</evidence>